<dbReference type="PANTHER" id="PTHR35004:SF8">
    <property type="entry name" value="TRANSPOSASE RV3428C-RELATED"/>
    <property type="match status" value="1"/>
</dbReference>
<dbReference type="InterPro" id="IPR054353">
    <property type="entry name" value="IstA-like_C"/>
</dbReference>
<evidence type="ECO:0000313" key="3">
    <source>
        <dbReference type="EMBL" id="MDT0338591.1"/>
    </source>
</evidence>
<dbReference type="PANTHER" id="PTHR35004">
    <property type="entry name" value="TRANSPOSASE RV3428C-RELATED"/>
    <property type="match status" value="1"/>
</dbReference>
<evidence type="ECO:0000259" key="2">
    <source>
        <dbReference type="Pfam" id="PF22483"/>
    </source>
</evidence>
<dbReference type="AlphaFoldDB" id="A0AAE4GA39"/>
<organism evidence="3">
    <name type="scientific">Herbaspirillum huttiense subsp. nephrolepidis</name>
    <dbReference type="NCBI Taxonomy" id="3075126"/>
    <lineage>
        <taxon>Bacteria</taxon>
        <taxon>Pseudomonadati</taxon>
        <taxon>Pseudomonadota</taxon>
        <taxon>Betaproteobacteria</taxon>
        <taxon>Burkholderiales</taxon>
        <taxon>Oxalobacteraceae</taxon>
        <taxon>Herbaspirillum</taxon>
    </lineage>
</organism>
<accession>A0AAE4GA39</accession>
<dbReference type="Pfam" id="PF22483">
    <property type="entry name" value="Mu-transpos_C_2"/>
    <property type="match status" value="1"/>
</dbReference>
<feature type="domain" description="Transposase for insertion sequence element IS21-like C-terminal" evidence="2">
    <location>
        <begin position="78"/>
        <end position="142"/>
    </location>
</feature>
<comment type="caution">
    <text evidence="3">The sequence shown here is derived from an EMBL/GenBank/DDBJ whole genome shotgun (WGS) entry which is preliminary data.</text>
</comment>
<dbReference type="EMBL" id="JAVRAA010000009">
    <property type="protein sequence ID" value="MDT0338591.1"/>
    <property type="molecule type" value="Genomic_DNA"/>
</dbReference>
<protein>
    <recommendedName>
        <fullName evidence="2">Transposase for insertion sequence element IS21-like C-terminal domain-containing protein</fullName>
    </recommendedName>
</protein>
<gene>
    <name evidence="3" type="ORF">RJN63_17250</name>
</gene>
<feature type="region of interest" description="Disordered" evidence="1">
    <location>
        <begin position="139"/>
        <end position="158"/>
    </location>
</feature>
<sequence>MAGASWQAKDKPHVEMTVSLVQRWILFRLRKRKFFSLSELNVAIRTLLNELNHRSFTKREGSRFGCWQDNERPMLSELPAQRYELAEWGKTRAGPDYLAQIDGHSYSVPYEKRNQEFEYRLTQHSVEILQMGNSVASHSRCRTPSDIRISPHHRPPAHNAVAGWSREKALEWAASVGPATEGRLEALLQVVRGPFSGYRTTCAMQAIAKNCGNARMESVCSYAEAFNIKATAEIRNILNKGLDLLPREADQEPPGIPIEHGNIRGPITTTML</sequence>
<reference evidence="3" key="1">
    <citation type="submission" date="2023-02" db="EMBL/GenBank/DDBJ databases">
        <title>Description of Herbaspirillum huttiense subsp. nephrolepsisexaltata and Herbaspirillum huttiense subsp. lycopersicon.</title>
        <authorList>
            <person name="Poudel M."/>
            <person name="Sharma A."/>
            <person name="Goss E."/>
            <person name="Tapia J.H."/>
            <person name="Harmon C.M."/>
            <person name="Jones J.B."/>
        </authorList>
    </citation>
    <scope>NUCLEOTIDE SEQUENCE</scope>
    <source>
        <strain evidence="3">NC40101</strain>
    </source>
</reference>
<evidence type="ECO:0000256" key="1">
    <source>
        <dbReference type="SAM" id="MobiDB-lite"/>
    </source>
</evidence>
<name>A0AAE4GA39_9BURK</name>
<proteinExistence type="predicted"/>
<dbReference type="RefSeq" id="WP_311434923.1">
    <property type="nucleotide sequence ID" value="NZ_JBCGUI010000009.1"/>
</dbReference>